<reference evidence="1" key="1">
    <citation type="submission" date="2022-06" db="EMBL/GenBank/DDBJ databases">
        <authorList>
            <person name="Berger JAMES D."/>
            <person name="Berger JAMES D."/>
        </authorList>
    </citation>
    <scope>NUCLEOTIDE SEQUENCE [LARGE SCALE GENOMIC DNA]</scope>
</reference>
<keyword evidence="1" id="KW-1185">Reference proteome</keyword>
<proteinExistence type="predicted"/>
<dbReference type="WBParaSite" id="TREG1_34410.1">
    <property type="protein sequence ID" value="TREG1_34410.1"/>
    <property type="gene ID" value="TREG1_34410"/>
</dbReference>
<evidence type="ECO:0000313" key="1">
    <source>
        <dbReference type="Proteomes" id="UP000050795"/>
    </source>
</evidence>
<protein>
    <submittedName>
        <fullName evidence="2">Uncharacterized protein</fullName>
    </submittedName>
</protein>
<reference evidence="2" key="2">
    <citation type="submission" date="2023-11" db="UniProtKB">
        <authorList>
            <consortium name="WormBaseParasite"/>
        </authorList>
    </citation>
    <scope>IDENTIFICATION</scope>
</reference>
<accession>A0AA85JMC8</accession>
<sequence length="118" mass="13447">MCIYQLPVPVKPVTQTVQLGVFLFSDFRTSPCVVKQRTSEIHSHSAILSHLVNTGHKIDVNEATFKVIYRIPTNLNFALRVHLLHIAEAVGIHINKPNLCIRKKLVQKLSLPWPSRFQ</sequence>
<dbReference type="AlphaFoldDB" id="A0AA85JMC8"/>
<dbReference type="Proteomes" id="UP000050795">
    <property type="component" value="Unassembled WGS sequence"/>
</dbReference>
<name>A0AA85JMC8_TRIRE</name>
<evidence type="ECO:0000313" key="2">
    <source>
        <dbReference type="WBParaSite" id="TREG1_34410.1"/>
    </source>
</evidence>
<organism evidence="1 2">
    <name type="scientific">Trichobilharzia regenti</name>
    <name type="common">Nasal bird schistosome</name>
    <dbReference type="NCBI Taxonomy" id="157069"/>
    <lineage>
        <taxon>Eukaryota</taxon>
        <taxon>Metazoa</taxon>
        <taxon>Spiralia</taxon>
        <taxon>Lophotrochozoa</taxon>
        <taxon>Platyhelminthes</taxon>
        <taxon>Trematoda</taxon>
        <taxon>Digenea</taxon>
        <taxon>Strigeidida</taxon>
        <taxon>Schistosomatoidea</taxon>
        <taxon>Schistosomatidae</taxon>
        <taxon>Trichobilharzia</taxon>
    </lineage>
</organism>